<organism evidence="1 2">
    <name type="scientific">Pseudoalteromonas viridis</name>
    <dbReference type="NCBI Taxonomy" id="339617"/>
    <lineage>
        <taxon>Bacteria</taxon>
        <taxon>Pseudomonadati</taxon>
        <taxon>Pseudomonadota</taxon>
        <taxon>Gammaproteobacteria</taxon>
        <taxon>Alteromonadales</taxon>
        <taxon>Pseudoalteromonadaceae</taxon>
        <taxon>Pseudoalteromonas</taxon>
    </lineage>
</organism>
<dbReference type="RefSeq" id="WP_209053901.1">
    <property type="nucleotide sequence ID" value="NZ_CP072426.1"/>
</dbReference>
<keyword evidence="2" id="KW-1185">Reference proteome</keyword>
<protein>
    <submittedName>
        <fullName evidence="1">Uncharacterized protein</fullName>
    </submittedName>
</protein>
<name>A0ABX7V9V9_9GAMM</name>
<gene>
    <name evidence="1" type="ORF">J5X90_23005</name>
</gene>
<dbReference type="Proteomes" id="UP000665025">
    <property type="component" value="Chromosome 2"/>
</dbReference>
<evidence type="ECO:0000313" key="1">
    <source>
        <dbReference type="EMBL" id="QTL37709.1"/>
    </source>
</evidence>
<proteinExistence type="predicted"/>
<dbReference type="EMBL" id="CP072426">
    <property type="protein sequence ID" value="QTL37709.1"/>
    <property type="molecule type" value="Genomic_DNA"/>
</dbReference>
<evidence type="ECO:0000313" key="2">
    <source>
        <dbReference type="Proteomes" id="UP000665025"/>
    </source>
</evidence>
<accession>A0ABX7V9V9</accession>
<reference evidence="1 2" key="1">
    <citation type="submission" date="2021-03" db="EMBL/GenBank/DDBJ databases">
        <title>Complete Genome of Pseudoalteromonas viridis Strain BBR56, a new biocontrol bacterial candidate.</title>
        <authorList>
            <person name="Handayani D.P."/>
            <person name="Isnansetyo A."/>
            <person name="Istiqomah I."/>
            <person name="Jumina J."/>
        </authorList>
    </citation>
    <scope>NUCLEOTIDE SEQUENCE [LARGE SCALE GENOMIC DNA]</scope>
    <source>
        <strain evidence="1 2">BBR56</strain>
    </source>
</reference>
<sequence>MKRETYLFFKKLATHLNTGQIVELEKALSILSPIAQTIKGDATDLLVETTVGQSTRRSIASEVRQAIAMEKSLNYRRLIVEVHQLESLLREYPTADSRQEANFICELLSSIDEFMENYDSHNRNYNENSFIPVALSALELKRLMITVGYLAIDNSLVTNNQEPMENVPLELYLPNVTTLKAFAAKLKAIDEMYTELLHLYGESTSDYPIIIEHIENGSLWVKIAGHSLTSTALAIIMTSAAGYYQDNFTASGKLKQLPSSVQTVNELLKISALLEKDGVDTSDIKENIASATRKMSHQLDELLGDQPVVEVNEKVVKLSDSQSQKLIEATMKSLPYNDL</sequence>